<comment type="cofactor">
    <cofactor evidence="1">
        <name>Mg(2+)</name>
        <dbReference type="ChEBI" id="CHEBI:18420"/>
    </cofactor>
</comment>
<evidence type="ECO:0000256" key="1">
    <source>
        <dbReference type="ARBA" id="ARBA00001946"/>
    </source>
</evidence>
<gene>
    <name evidence="11" type="ORF">OF850_16695</name>
</gene>
<feature type="domain" description="tRNA nucleotidyltransferase/poly(A) polymerase RNA and SrmB- binding" evidence="10">
    <location>
        <begin position="177"/>
        <end position="231"/>
    </location>
</feature>
<keyword evidence="12" id="KW-1185">Reference proteome</keyword>
<evidence type="ECO:0000259" key="10">
    <source>
        <dbReference type="Pfam" id="PF12627"/>
    </source>
</evidence>
<keyword evidence="5" id="KW-0479">Metal-binding</keyword>
<feature type="domain" description="Poly A polymerase head" evidence="9">
    <location>
        <begin position="23"/>
        <end position="144"/>
    </location>
</feature>
<evidence type="ECO:0000256" key="2">
    <source>
        <dbReference type="ARBA" id="ARBA00022679"/>
    </source>
</evidence>
<evidence type="ECO:0000313" key="12">
    <source>
        <dbReference type="Proteomes" id="UP001526430"/>
    </source>
</evidence>
<dbReference type="RefSeq" id="WP_301591452.1">
    <property type="nucleotide sequence ID" value="NZ_JAPFQI010000015.1"/>
</dbReference>
<keyword evidence="6" id="KW-0547">Nucleotide-binding</keyword>
<dbReference type="InterPro" id="IPR002646">
    <property type="entry name" value="PolA_pol_head_dom"/>
</dbReference>
<organism evidence="11 12">
    <name type="scientific">Sabulicella glaciei</name>
    <dbReference type="NCBI Taxonomy" id="2984948"/>
    <lineage>
        <taxon>Bacteria</taxon>
        <taxon>Pseudomonadati</taxon>
        <taxon>Pseudomonadota</taxon>
        <taxon>Alphaproteobacteria</taxon>
        <taxon>Acetobacterales</taxon>
        <taxon>Acetobacteraceae</taxon>
        <taxon>Sabulicella</taxon>
    </lineage>
</organism>
<keyword evidence="3" id="KW-0819">tRNA processing</keyword>
<keyword evidence="7" id="KW-0460">Magnesium</keyword>
<dbReference type="InterPro" id="IPR043519">
    <property type="entry name" value="NT_sf"/>
</dbReference>
<dbReference type="InterPro" id="IPR050264">
    <property type="entry name" value="Bact_CCA-adding_enz_type3_sf"/>
</dbReference>
<evidence type="ECO:0000256" key="5">
    <source>
        <dbReference type="ARBA" id="ARBA00022723"/>
    </source>
</evidence>
<dbReference type="CDD" id="cd05398">
    <property type="entry name" value="NT_ClassII-CCAase"/>
    <property type="match status" value="1"/>
</dbReference>
<dbReference type="PANTHER" id="PTHR46173:SF1">
    <property type="entry name" value="CCA TRNA NUCLEOTIDYLTRANSFERASE 1, MITOCHONDRIAL"/>
    <property type="match status" value="1"/>
</dbReference>
<keyword evidence="8" id="KW-0694">RNA-binding</keyword>
<dbReference type="EMBL" id="JAPFQI010000015">
    <property type="protein sequence ID" value="MCW8087275.1"/>
    <property type="molecule type" value="Genomic_DNA"/>
</dbReference>
<keyword evidence="4" id="KW-0548">Nucleotidyltransferase</keyword>
<evidence type="ECO:0000259" key="9">
    <source>
        <dbReference type="Pfam" id="PF01743"/>
    </source>
</evidence>
<dbReference type="SUPFAM" id="SSF81891">
    <property type="entry name" value="Poly A polymerase C-terminal region-like"/>
    <property type="match status" value="1"/>
</dbReference>
<name>A0ABT3NYT1_9PROT</name>
<dbReference type="Pfam" id="PF01743">
    <property type="entry name" value="PolyA_pol"/>
    <property type="match status" value="1"/>
</dbReference>
<keyword evidence="2 8" id="KW-0808">Transferase</keyword>
<evidence type="ECO:0000256" key="7">
    <source>
        <dbReference type="ARBA" id="ARBA00022842"/>
    </source>
</evidence>
<dbReference type="Proteomes" id="UP001526430">
    <property type="component" value="Unassembled WGS sequence"/>
</dbReference>
<evidence type="ECO:0000256" key="8">
    <source>
        <dbReference type="RuleBase" id="RU003953"/>
    </source>
</evidence>
<evidence type="ECO:0000256" key="3">
    <source>
        <dbReference type="ARBA" id="ARBA00022694"/>
    </source>
</evidence>
<dbReference type="Gene3D" id="3.30.460.10">
    <property type="entry name" value="Beta Polymerase, domain 2"/>
    <property type="match status" value="1"/>
</dbReference>
<evidence type="ECO:0000256" key="4">
    <source>
        <dbReference type="ARBA" id="ARBA00022695"/>
    </source>
</evidence>
<dbReference type="PANTHER" id="PTHR46173">
    <property type="entry name" value="CCA TRNA NUCLEOTIDYLTRANSFERASE 1, MITOCHONDRIAL"/>
    <property type="match status" value="1"/>
</dbReference>
<comment type="caution">
    <text evidence="11">The sequence shown here is derived from an EMBL/GenBank/DDBJ whole genome shotgun (WGS) entry which is preliminary data.</text>
</comment>
<comment type="similarity">
    <text evidence="8">Belongs to the tRNA nucleotidyltransferase/poly(A) polymerase family.</text>
</comment>
<reference evidence="11 12" key="1">
    <citation type="submission" date="2022-10" db="EMBL/GenBank/DDBJ databases">
        <title>Roseococcus glaciei nov., sp. nov., isolated from glacier.</title>
        <authorList>
            <person name="Liu Q."/>
            <person name="Xin Y.-H."/>
        </authorList>
    </citation>
    <scope>NUCLEOTIDE SEQUENCE [LARGE SCALE GENOMIC DNA]</scope>
    <source>
        <strain evidence="11 12">MDT2-1-1</strain>
    </source>
</reference>
<sequence length="393" mass="41502">MTLPEALLAPAPQGIFAALPGARAVGGCVRDALAGLPLHDVDMAAPFPPEEIARRLEQSGFKVIETGVAHGTVTALLHGPPVEVTSLRRDVSTDGRHAEVAWTADWQEDAARRDFTINAMSLDAGGTLHDYYGGEADLAAGIVRFVGNAAARIREDYLRALRFFRFQARYGRGAPDAEAIAAITEAVPGLARLSAERVWAEIKRLLQAPDPRDSLLLMGETGVLQAILPEAGLPERLASVLSSRDPLLRIAALLPVGTDLQSLSARLRLSGEELARLRALHGTDAVPAGRDPASLRRFGARVRTRGPHATPGEVARIAAASEPGAGLEALFDLGPGPDFPLLGRDALAAGIKPGPEMGRLLAATREWWIEGGAAAGREECLAHLRQLAGSPPA</sequence>
<dbReference type="Pfam" id="PF12627">
    <property type="entry name" value="PolyA_pol_RNAbd"/>
    <property type="match status" value="1"/>
</dbReference>
<evidence type="ECO:0000313" key="11">
    <source>
        <dbReference type="EMBL" id="MCW8087275.1"/>
    </source>
</evidence>
<evidence type="ECO:0000256" key="6">
    <source>
        <dbReference type="ARBA" id="ARBA00022741"/>
    </source>
</evidence>
<protein>
    <submittedName>
        <fullName evidence="11">CCA tRNA nucleotidyltransferase</fullName>
    </submittedName>
</protein>
<dbReference type="InterPro" id="IPR032828">
    <property type="entry name" value="PolyA_RNA-bd"/>
</dbReference>
<dbReference type="Gene3D" id="1.10.3090.10">
    <property type="entry name" value="cca-adding enzyme, domain 2"/>
    <property type="match status" value="1"/>
</dbReference>
<dbReference type="SUPFAM" id="SSF81301">
    <property type="entry name" value="Nucleotidyltransferase"/>
    <property type="match status" value="1"/>
</dbReference>
<proteinExistence type="inferred from homology"/>
<accession>A0ABT3NYT1</accession>